<feature type="non-terminal residue" evidence="2">
    <location>
        <position position="133"/>
    </location>
</feature>
<feature type="compositionally biased region" description="Low complexity" evidence="1">
    <location>
        <begin position="101"/>
        <end position="116"/>
    </location>
</feature>
<organism evidence="2 3">
    <name type="scientific">Anguilla anguilla</name>
    <name type="common">European freshwater eel</name>
    <name type="synonym">Muraena anguilla</name>
    <dbReference type="NCBI Taxonomy" id="7936"/>
    <lineage>
        <taxon>Eukaryota</taxon>
        <taxon>Metazoa</taxon>
        <taxon>Chordata</taxon>
        <taxon>Craniata</taxon>
        <taxon>Vertebrata</taxon>
        <taxon>Euteleostomi</taxon>
        <taxon>Actinopterygii</taxon>
        <taxon>Neopterygii</taxon>
        <taxon>Teleostei</taxon>
        <taxon>Anguilliformes</taxon>
        <taxon>Anguillidae</taxon>
        <taxon>Anguilla</taxon>
    </lineage>
</organism>
<feature type="region of interest" description="Disordered" evidence="1">
    <location>
        <begin position="68"/>
        <end position="133"/>
    </location>
</feature>
<protein>
    <submittedName>
        <fullName evidence="2">Uncharacterized protein</fullName>
    </submittedName>
</protein>
<dbReference type="EMBL" id="JAFIRN010000011">
    <property type="protein sequence ID" value="KAG5839676.1"/>
    <property type="molecule type" value="Genomic_DNA"/>
</dbReference>
<feature type="non-terminal residue" evidence="2">
    <location>
        <position position="1"/>
    </location>
</feature>
<name>A0A9D3M0F4_ANGAN</name>
<reference evidence="2" key="1">
    <citation type="submission" date="2021-01" db="EMBL/GenBank/DDBJ databases">
        <title>A chromosome-scale assembly of European eel, Anguilla anguilla.</title>
        <authorList>
            <person name="Henkel C."/>
            <person name="Jong-Raadsen S.A."/>
            <person name="Dufour S."/>
            <person name="Weltzien F.-A."/>
            <person name="Palstra A.P."/>
            <person name="Pelster B."/>
            <person name="Spaink H.P."/>
            <person name="Van Den Thillart G.E."/>
            <person name="Jansen H."/>
            <person name="Zahm M."/>
            <person name="Klopp C."/>
            <person name="Cedric C."/>
            <person name="Louis A."/>
            <person name="Berthelot C."/>
            <person name="Parey E."/>
            <person name="Roest Crollius H."/>
            <person name="Montfort J."/>
            <person name="Robinson-Rechavi M."/>
            <person name="Bucao C."/>
            <person name="Bouchez O."/>
            <person name="Gislard M."/>
            <person name="Lluch J."/>
            <person name="Milhes M."/>
            <person name="Lampietro C."/>
            <person name="Lopez Roques C."/>
            <person name="Donnadieu C."/>
            <person name="Braasch I."/>
            <person name="Desvignes T."/>
            <person name="Postlethwait J."/>
            <person name="Bobe J."/>
            <person name="Guiguen Y."/>
            <person name="Dirks R."/>
        </authorList>
    </citation>
    <scope>NUCLEOTIDE SEQUENCE</scope>
    <source>
        <strain evidence="2">Tag_6206</strain>
        <tissue evidence="2">Liver</tissue>
    </source>
</reference>
<comment type="caution">
    <text evidence="2">The sequence shown here is derived from an EMBL/GenBank/DDBJ whole genome shotgun (WGS) entry which is preliminary data.</text>
</comment>
<accession>A0A9D3M0F4</accession>
<feature type="compositionally biased region" description="Pro residues" evidence="1">
    <location>
        <begin position="117"/>
        <end position="133"/>
    </location>
</feature>
<gene>
    <name evidence="2" type="ORF">ANANG_G00207460</name>
</gene>
<feature type="compositionally biased region" description="Basic and acidic residues" evidence="1">
    <location>
        <begin position="1"/>
        <end position="10"/>
    </location>
</feature>
<evidence type="ECO:0000313" key="3">
    <source>
        <dbReference type="Proteomes" id="UP001044222"/>
    </source>
</evidence>
<dbReference type="Proteomes" id="UP001044222">
    <property type="component" value="Chromosome 11"/>
</dbReference>
<evidence type="ECO:0000313" key="2">
    <source>
        <dbReference type="EMBL" id="KAG5839676.1"/>
    </source>
</evidence>
<dbReference type="AlphaFoldDB" id="A0A9D3M0F4"/>
<evidence type="ECO:0000256" key="1">
    <source>
        <dbReference type="SAM" id="MobiDB-lite"/>
    </source>
</evidence>
<keyword evidence="3" id="KW-1185">Reference proteome</keyword>
<feature type="region of interest" description="Disordered" evidence="1">
    <location>
        <begin position="1"/>
        <end position="31"/>
    </location>
</feature>
<proteinExistence type="predicted"/>
<feature type="compositionally biased region" description="Polar residues" evidence="1">
    <location>
        <begin position="68"/>
        <end position="85"/>
    </location>
</feature>
<sequence length="133" mass="14163">SARGEAKPVTERAPLSPEHPGNFPSPATQSCLQGHRAGFAKAQHTRYLNRHLACGWWRRSACRWRGQTCPSPWQNTASKSQTSCSGIKLPAEKARGPPSVPTSSPRTPSQSSASRPGSPPCRTPAGPPPPPPP</sequence>